<sequence>MSGVIDGAHAILTDLLALAGLEGLPLDRLTITEHDKVLATAWPIAPIATATLAAVGLAASHIQEMRTGEKLSVEIDTRSAEIAMASSSYLEVGGKNAKFRDPFTGLYEAANGEWVFLHGNFPHLRQGLLDLLGAENDSDAIGSAVRQWDAAELEAEAISRNLCAAKVRERSAWEATEQATAIRALPVLQVTRQAPAGPAAWPAGRIDAAQKPLSGLRMIDLSRVIAGPMAGRTFAEHGGTVLLVSGPGLPSIESLVIDTGFGKHACEIDLAREAGRADLAHLAGSADVVLDAYRPGAIGGRGLDRATLHQSNPQLVHVSLSAFSHAGPWSFRRGYDSLVQATMGMTFEAGADRPTLLPCQPLDYLTGYLAAFGAMAALIRRAEEGGSFAVDLSLATTAQWMWDWRDRLGDDSSVPPSNPSSSDIADLIAMHETRFGTVRAVRPPLKIGGRSAEFRRPPVPVGSDPATWPA</sequence>
<dbReference type="Gene3D" id="3.40.50.10540">
    <property type="entry name" value="Crotonobetainyl-coa:carnitine coa-transferase, domain 1"/>
    <property type="match status" value="2"/>
</dbReference>
<dbReference type="InterPro" id="IPR044855">
    <property type="entry name" value="CoA-Trfase_III_dom3_sf"/>
</dbReference>
<dbReference type="GO" id="GO:0016740">
    <property type="term" value="F:transferase activity"/>
    <property type="evidence" value="ECO:0007669"/>
    <property type="project" value="UniProtKB-KW"/>
</dbReference>
<gene>
    <name evidence="2" type="ORF">D5400_04220</name>
</gene>
<keyword evidence="3" id="KW-1185">Reference proteome</keyword>
<dbReference type="InterPro" id="IPR023606">
    <property type="entry name" value="CoA-Trfase_III_dom_1_sf"/>
</dbReference>
<feature type="region of interest" description="Disordered" evidence="1">
    <location>
        <begin position="449"/>
        <end position="470"/>
    </location>
</feature>
<proteinExistence type="predicted"/>
<dbReference type="Pfam" id="PF02515">
    <property type="entry name" value="CoA_transf_3"/>
    <property type="match status" value="2"/>
</dbReference>
<evidence type="ECO:0000313" key="3">
    <source>
        <dbReference type="Proteomes" id="UP000268192"/>
    </source>
</evidence>
<dbReference type="InterPro" id="IPR050509">
    <property type="entry name" value="CoA-transferase_III"/>
</dbReference>
<dbReference type="Gene3D" id="3.30.1540.10">
    <property type="entry name" value="formyl-coa transferase, domain 3"/>
    <property type="match status" value="1"/>
</dbReference>
<evidence type="ECO:0000313" key="2">
    <source>
        <dbReference type="EMBL" id="AZN70588.1"/>
    </source>
</evidence>
<evidence type="ECO:0000256" key="1">
    <source>
        <dbReference type="SAM" id="MobiDB-lite"/>
    </source>
</evidence>
<dbReference type="EMBL" id="CP032509">
    <property type="protein sequence ID" value="AZN70588.1"/>
    <property type="molecule type" value="Genomic_DNA"/>
</dbReference>
<dbReference type="OrthoDB" id="9806585at2"/>
<dbReference type="PANTHER" id="PTHR48228:SF4">
    <property type="entry name" value="BLR3030 PROTEIN"/>
    <property type="match status" value="1"/>
</dbReference>
<accession>A0A3Q8XNK5</accession>
<organism evidence="2 3">
    <name type="scientific">Georhizobium profundi</name>
    <dbReference type="NCBI Taxonomy" id="2341112"/>
    <lineage>
        <taxon>Bacteria</taxon>
        <taxon>Pseudomonadati</taxon>
        <taxon>Pseudomonadota</taxon>
        <taxon>Alphaproteobacteria</taxon>
        <taxon>Hyphomicrobiales</taxon>
        <taxon>Rhizobiaceae</taxon>
        <taxon>Georhizobium</taxon>
    </lineage>
</organism>
<dbReference type="PANTHER" id="PTHR48228">
    <property type="entry name" value="SUCCINYL-COA--D-CITRAMALATE COA-TRANSFERASE"/>
    <property type="match status" value="1"/>
</dbReference>
<dbReference type="Proteomes" id="UP000268192">
    <property type="component" value="Chromosome"/>
</dbReference>
<dbReference type="InterPro" id="IPR003673">
    <property type="entry name" value="CoA-Trfase_fam_III"/>
</dbReference>
<keyword evidence="2" id="KW-0808">Transferase</keyword>
<protein>
    <submittedName>
        <fullName evidence="2">CoA transferase</fullName>
    </submittedName>
</protein>
<dbReference type="SUPFAM" id="SSF89796">
    <property type="entry name" value="CoA-transferase family III (CaiB/BaiF)"/>
    <property type="match status" value="2"/>
</dbReference>
<dbReference type="KEGG" id="abaw:D5400_04220"/>
<dbReference type="AlphaFoldDB" id="A0A3Q8XNK5"/>
<dbReference type="RefSeq" id="WP_126007958.1">
    <property type="nucleotide sequence ID" value="NZ_CP032509.1"/>
</dbReference>
<name>A0A3Q8XNK5_9HYPH</name>
<reference evidence="2 3" key="1">
    <citation type="submission" date="2018-09" db="EMBL/GenBank/DDBJ databases">
        <title>Marinorhizobium profundi gen. nov., sp. nov., isolated from a deep-sea sediment sample from the New Britain Trench and proposal of Marinorhizobiaceae fam. nov. in the order Rhizobiales of the class Alphaproteobacteria.</title>
        <authorList>
            <person name="Cao J."/>
        </authorList>
    </citation>
    <scope>NUCLEOTIDE SEQUENCE [LARGE SCALE GENOMIC DNA]</scope>
    <source>
        <strain evidence="2 3">WS11</strain>
    </source>
</reference>